<dbReference type="Gene3D" id="1.10.630.10">
    <property type="entry name" value="Cytochrome P450"/>
    <property type="match status" value="1"/>
</dbReference>
<dbReference type="Pfam" id="PF00111">
    <property type="entry name" value="Fer2"/>
    <property type="match status" value="1"/>
</dbReference>
<dbReference type="Gene3D" id="2.40.30.10">
    <property type="entry name" value="Translation factors"/>
    <property type="match status" value="1"/>
</dbReference>
<dbReference type="GO" id="GO:0051536">
    <property type="term" value="F:iron-sulfur cluster binding"/>
    <property type="evidence" value="ECO:0007669"/>
    <property type="project" value="InterPro"/>
</dbReference>
<dbReference type="GO" id="GO:0020037">
    <property type="term" value="F:heme binding"/>
    <property type="evidence" value="ECO:0007669"/>
    <property type="project" value="InterPro"/>
</dbReference>
<dbReference type="SUPFAM" id="SSF48264">
    <property type="entry name" value="Cytochrome P450"/>
    <property type="match status" value="1"/>
</dbReference>
<evidence type="ECO:0000313" key="6">
    <source>
        <dbReference type="Proteomes" id="UP000294662"/>
    </source>
</evidence>
<protein>
    <submittedName>
        <fullName evidence="5">Cytochrome P450</fullName>
    </submittedName>
</protein>
<dbReference type="Proteomes" id="UP000294662">
    <property type="component" value="Unassembled WGS sequence"/>
</dbReference>
<dbReference type="Gene3D" id="3.40.50.80">
    <property type="entry name" value="Nucleotide-binding domain of ferredoxin-NADP reductase (FNR) module"/>
    <property type="match status" value="1"/>
</dbReference>
<comment type="caution">
    <text evidence="5">The sequence shown here is derived from an EMBL/GenBank/DDBJ whole genome shotgun (WGS) entry which is preliminary data.</text>
</comment>
<feature type="region of interest" description="Disordered" evidence="2">
    <location>
        <begin position="1"/>
        <end position="22"/>
    </location>
</feature>
<dbReference type="InterPro" id="IPR001128">
    <property type="entry name" value="Cyt_P450"/>
</dbReference>
<dbReference type="InterPro" id="IPR036010">
    <property type="entry name" value="2Fe-2S_ferredoxin-like_sf"/>
</dbReference>
<dbReference type="PROSITE" id="PS51384">
    <property type="entry name" value="FAD_FR"/>
    <property type="match status" value="1"/>
</dbReference>
<keyword evidence="6" id="KW-1185">Reference proteome</keyword>
<dbReference type="Pfam" id="PF00067">
    <property type="entry name" value="p450"/>
    <property type="match status" value="1"/>
</dbReference>
<dbReference type="PANTHER" id="PTHR46696">
    <property type="entry name" value="P450, PUTATIVE (EUROFUNG)-RELATED"/>
    <property type="match status" value="1"/>
</dbReference>
<dbReference type="AlphaFoldDB" id="A0A4R5EXN6"/>
<dbReference type="PANTHER" id="PTHR46696:SF6">
    <property type="entry name" value="P450, PUTATIVE (EUROFUNG)-RELATED"/>
    <property type="match status" value="1"/>
</dbReference>
<dbReference type="Gene3D" id="3.10.20.30">
    <property type="match status" value="1"/>
</dbReference>
<comment type="similarity">
    <text evidence="1">Belongs to the cytochrome P450 family.</text>
</comment>
<gene>
    <name evidence="5" type="ORF">E1B25_07275</name>
</gene>
<accession>A0A4R5EXN6</accession>
<dbReference type="EMBL" id="SMFP01000003">
    <property type="protein sequence ID" value="TDE39839.1"/>
    <property type="molecule type" value="Genomic_DNA"/>
</dbReference>
<dbReference type="RefSeq" id="WP_132828093.1">
    <property type="nucleotide sequence ID" value="NZ_SMFP01000003.1"/>
</dbReference>
<proteinExistence type="inferred from homology"/>
<dbReference type="SUPFAM" id="SSF54292">
    <property type="entry name" value="2Fe-2S ferredoxin-like"/>
    <property type="match status" value="1"/>
</dbReference>
<evidence type="ECO:0000256" key="2">
    <source>
        <dbReference type="SAM" id="MobiDB-lite"/>
    </source>
</evidence>
<feature type="domain" description="2Fe-2S ferredoxin-type" evidence="3">
    <location>
        <begin position="698"/>
        <end position="784"/>
    </location>
</feature>
<dbReference type="SUPFAM" id="SSF52343">
    <property type="entry name" value="Ferredoxin reductase-like, C-terminal NADP-linked domain"/>
    <property type="match status" value="1"/>
</dbReference>
<dbReference type="InterPro" id="IPR017927">
    <property type="entry name" value="FAD-bd_FR_type"/>
</dbReference>
<evidence type="ECO:0000256" key="1">
    <source>
        <dbReference type="ARBA" id="ARBA00010617"/>
    </source>
</evidence>
<dbReference type="PRINTS" id="PR00409">
    <property type="entry name" value="PHDIOXRDTASE"/>
</dbReference>
<dbReference type="CDD" id="cd00207">
    <property type="entry name" value="fer2"/>
    <property type="match status" value="1"/>
</dbReference>
<name>A0A4R5EXN6_9RHOB</name>
<dbReference type="GO" id="GO:0005506">
    <property type="term" value="F:iron ion binding"/>
    <property type="evidence" value="ECO:0007669"/>
    <property type="project" value="InterPro"/>
</dbReference>
<dbReference type="GO" id="GO:0016705">
    <property type="term" value="F:oxidoreductase activity, acting on paired donors, with incorporation or reduction of molecular oxygen"/>
    <property type="evidence" value="ECO:0007669"/>
    <property type="project" value="InterPro"/>
</dbReference>
<reference evidence="5 6" key="1">
    <citation type="submission" date="2019-03" db="EMBL/GenBank/DDBJ databases">
        <authorList>
            <person name="Zhang S."/>
        </authorList>
    </citation>
    <scope>NUCLEOTIDE SEQUENCE [LARGE SCALE GENOMIC DNA]</scope>
    <source>
        <strain evidence="5 6">S4J41</strain>
    </source>
</reference>
<dbReference type="SUPFAM" id="SSF63380">
    <property type="entry name" value="Riboflavin synthase domain-like"/>
    <property type="match status" value="1"/>
</dbReference>
<dbReference type="InterPro" id="IPR039261">
    <property type="entry name" value="FNR_nucleotide-bd"/>
</dbReference>
<dbReference type="PROSITE" id="PS51085">
    <property type="entry name" value="2FE2S_FER_2"/>
    <property type="match status" value="1"/>
</dbReference>
<dbReference type="InterPro" id="IPR017938">
    <property type="entry name" value="Riboflavin_synthase-like_b-brl"/>
</dbReference>
<sequence length="784" mass="87309">MTDTSHKRSAQPQACPFSGAPADSAEHGSCPVSDPFALARAFDAFDGPYQLDPAEALRWSRDQLPVFYAETLGYWVVTRYDDIKAVFRDGILFSPRNVLEKITPATPEAMEVLKSYGYAMNRTMVNEDEPAHMERRRALMDHFIPANLEHHQEMVRRLTREKMDAFIDEDRVDLVESLLYEVPLNVALHFLGVPEDEIAVLRNFSVAHSVNTWGKPTDEQQIAIAHDVGQFWQYAGTVIEKMKAEPEGTGWMHETIRKNVEMPDVVTDSYVHSMMMAIIVAAHETTSLASTNMFKTLLSNREAWDDICADPSLIPNAVEECLRFAGSIVAWRRQVTAPTTLNGVDLPEGAKLLIVQASGNQDERHFEGGDSFDIYRDNAVDHLTFGYGSHQCMGKNIGRMEMRIFLEEMSRRLPHLRLAEQDFTYLPNTSFRGPDHLWVEWDPELNPERAQPQLAHDHQRFPVGAPSRRDIARKVRVTEVRQEADGILGLTLQDAKGRPLPRWSAGAHVELVAGGYDRKYSLCGRSDAPGYDLAILREDEGRGGSRYLHDSVQQGMELRLRGPSNLFRLDEEACAYVLIAGGIGITPILAMADRLKSLGKPYAIHYCGRSRATMALMERLQADHSGHLSLHIKDEGARADLTAIVAALPEGGQIYCCGPERMITALEDLTAERPEGTLHFEHFSAHDTGLDPDKETAFEVELVDSGLTLNVAADQTLLDAIQATGIDVASDCCEGLCGSCDVTVLDGDIDHRDSVLSRRERAANNRMMSCCSRAKNGGRIKLAL</sequence>
<dbReference type="InterPro" id="IPR001041">
    <property type="entry name" value="2Fe-2S_ferredoxin-type"/>
</dbReference>
<organism evidence="5 6">
    <name type="scientific">Antarcticimicrobium sediminis</name>
    <dbReference type="NCBI Taxonomy" id="2546227"/>
    <lineage>
        <taxon>Bacteria</taxon>
        <taxon>Pseudomonadati</taxon>
        <taxon>Pseudomonadota</taxon>
        <taxon>Alphaproteobacteria</taxon>
        <taxon>Rhodobacterales</taxon>
        <taxon>Paracoccaceae</taxon>
        <taxon>Antarcticimicrobium</taxon>
    </lineage>
</organism>
<dbReference type="InterPro" id="IPR012675">
    <property type="entry name" value="Beta-grasp_dom_sf"/>
</dbReference>
<dbReference type="CDD" id="cd06185">
    <property type="entry name" value="PDR_like"/>
    <property type="match status" value="1"/>
</dbReference>
<dbReference type="InterPro" id="IPR036396">
    <property type="entry name" value="Cyt_P450_sf"/>
</dbReference>
<evidence type="ECO:0000259" key="4">
    <source>
        <dbReference type="PROSITE" id="PS51384"/>
    </source>
</evidence>
<evidence type="ECO:0000313" key="5">
    <source>
        <dbReference type="EMBL" id="TDE39839.1"/>
    </source>
</evidence>
<feature type="domain" description="FAD-binding FR-type" evidence="4">
    <location>
        <begin position="470"/>
        <end position="570"/>
    </location>
</feature>
<dbReference type="InterPro" id="IPR017972">
    <property type="entry name" value="Cyt_P450_CS"/>
</dbReference>
<dbReference type="GO" id="GO:0004497">
    <property type="term" value="F:monooxygenase activity"/>
    <property type="evidence" value="ECO:0007669"/>
    <property type="project" value="InterPro"/>
</dbReference>
<dbReference type="CDD" id="cd11078">
    <property type="entry name" value="CYP130-like"/>
    <property type="match status" value="1"/>
</dbReference>
<dbReference type="PROSITE" id="PS00086">
    <property type="entry name" value="CYTOCHROME_P450"/>
    <property type="match status" value="1"/>
</dbReference>
<dbReference type="OrthoDB" id="9792185at2"/>
<evidence type="ECO:0000259" key="3">
    <source>
        <dbReference type="PROSITE" id="PS51085"/>
    </source>
</evidence>